<keyword evidence="3" id="KW-1185">Reference proteome</keyword>
<dbReference type="Proteomes" id="UP001416858">
    <property type="component" value="Unassembled WGS sequence"/>
</dbReference>
<sequence length="238" mass="26665">MNLDHTEPFANTEWRVTSIETPAITTHAVFRPSTPPVTFGVNGQMQADLVTQFIHAIEHADIPVESCGSTDLKPSVNGFDKLVAVLGSDRHFLRGWHIDQPDFIHVIPVFTCELDPDGCFHYDRLRGHVNVFDLHREPEPFFQFQMRGGASQLCVDKWRYARLSELKSFISVLKNESGSQLLLKNRAGEILEFPAEGTGWDDVDSSVSAHFQPIEQHHNAPALPSRPNVRSASLAATR</sequence>
<dbReference type="RefSeq" id="WP_345682291.1">
    <property type="nucleotide sequence ID" value="NZ_BAABRO010000001.1"/>
</dbReference>
<proteinExistence type="predicted"/>
<protein>
    <submittedName>
        <fullName evidence="2">Uncharacterized protein</fullName>
    </submittedName>
</protein>
<feature type="compositionally biased region" description="Polar residues" evidence="1">
    <location>
        <begin position="228"/>
        <end position="238"/>
    </location>
</feature>
<organism evidence="2 3">
    <name type="scientific">Novipirellula caenicola</name>
    <dbReference type="NCBI Taxonomy" id="1536901"/>
    <lineage>
        <taxon>Bacteria</taxon>
        <taxon>Pseudomonadati</taxon>
        <taxon>Planctomycetota</taxon>
        <taxon>Planctomycetia</taxon>
        <taxon>Pirellulales</taxon>
        <taxon>Pirellulaceae</taxon>
        <taxon>Novipirellula</taxon>
    </lineage>
</organism>
<evidence type="ECO:0000313" key="3">
    <source>
        <dbReference type="Proteomes" id="UP001416858"/>
    </source>
</evidence>
<accession>A0ABP9VNC3</accession>
<comment type="caution">
    <text evidence="2">The sequence shown here is derived from an EMBL/GenBank/DDBJ whole genome shotgun (WGS) entry which is preliminary data.</text>
</comment>
<dbReference type="EMBL" id="BAABRO010000001">
    <property type="protein sequence ID" value="GAA5505222.1"/>
    <property type="molecule type" value="Genomic_DNA"/>
</dbReference>
<name>A0ABP9VNC3_9BACT</name>
<evidence type="ECO:0000256" key="1">
    <source>
        <dbReference type="SAM" id="MobiDB-lite"/>
    </source>
</evidence>
<reference evidence="2 3" key="1">
    <citation type="submission" date="2024-02" db="EMBL/GenBank/DDBJ databases">
        <title>Rhodopirellula caenicola NBRC 110016.</title>
        <authorList>
            <person name="Ichikawa N."/>
            <person name="Katano-Makiyama Y."/>
            <person name="Hidaka K."/>
        </authorList>
    </citation>
    <scope>NUCLEOTIDE SEQUENCE [LARGE SCALE GENOMIC DNA]</scope>
    <source>
        <strain evidence="2 3">NBRC 110016</strain>
    </source>
</reference>
<gene>
    <name evidence="2" type="ORF">Rcae01_00664</name>
</gene>
<evidence type="ECO:0000313" key="2">
    <source>
        <dbReference type="EMBL" id="GAA5505222.1"/>
    </source>
</evidence>
<feature type="region of interest" description="Disordered" evidence="1">
    <location>
        <begin position="216"/>
        <end position="238"/>
    </location>
</feature>